<dbReference type="Gene3D" id="3.10.129.10">
    <property type="entry name" value="Hotdog Thioesterase"/>
    <property type="match status" value="1"/>
</dbReference>
<dbReference type="SUPFAM" id="SSF54637">
    <property type="entry name" value="Thioesterase/thiol ester dehydrase-isomerase"/>
    <property type="match status" value="1"/>
</dbReference>
<dbReference type="InterPro" id="IPR029069">
    <property type="entry name" value="HotDog_dom_sf"/>
</dbReference>
<dbReference type="AlphaFoldDB" id="A0A0P0NXI9"/>
<dbReference type="Pfam" id="PF13452">
    <property type="entry name" value="FAS1_DH_region"/>
    <property type="match status" value="1"/>
</dbReference>
<dbReference type="EMBL" id="CP013002">
    <property type="protein sequence ID" value="ALL12752.1"/>
    <property type="molecule type" value="Genomic_DNA"/>
</dbReference>
<dbReference type="STRING" id="69395.AQ619_04930"/>
<dbReference type="GO" id="GO:0019171">
    <property type="term" value="F:(3R)-hydroxyacyl-[acyl-carrier-protein] dehydratase activity"/>
    <property type="evidence" value="ECO:0007669"/>
    <property type="project" value="TreeGrafter"/>
</dbReference>
<dbReference type="OrthoDB" id="7183822at2"/>
<evidence type="ECO:0000313" key="2">
    <source>
        <dbReference type="EMBL" id="ALL12752.1"/>
    </source>
</evidence>
<gene>
    <name evidence="2" type="ORF">AQ619_04930</name>
</gene>
<dbReference type="RefSeq" id="WP_062145077.1">
    <property type="nucleotide sequence ID" value="NZ_CP013002.1"/>
</dbReference>
<name>A0A0P0NXI9_9CAUL</name>
<organism evidence="2 3">
    <name type="scientific">Caulobacter henricii</name>
    <dbReference type="NCBI Taxonomy" id="69395"/>
    <lineage>
        <taxon>Bacteria</taxon>
        <taxon>Pseudomonadati</taxon>
        <taxon>Pseudomonadota</taxon>
        <taxon>Alphaproteobacteria</taxon>
        <taxon>Caulobacterales</taxon>
        <taxon>Caulobacteraceae</taxon>
        <taxon>Caulobacter</taxon>
    </lineage>
</organism>
<accession>A0A0P0NXI9</accession>
<dbReference type="PANTHER" id="PTHR28152:SF1">
    <property type="entry name" value="HYDROXYACYL-THIOESTER DEHYDRATASE TYPE 2, MITOCHONDRIAL"/>
    <property type="match status" value="1"/>
</dbReference>
<sequence>MAQISDWIGRERRRVEALAPGDLARLGAVLDRPEVPLQVPPAWHWACAVETPRQSQIGPDGHPLRGGFMPPVAAPRRMFAAADLRFEAPLLAGAETEWVERIAAIKEKTGQSGVLTFVEVERRISQGGILRVAETQTIVYRPAPVPGEALPAPTAAPDAADWRKTVTADATMLMRFSAATFNAHRIHYDRPYAVEVEAYPGLVVQGPLIALCLLEAVPPGRAVTRFSFRALRPLFDGVPFEVCGRYIDDGAQLWAQSAEGWLAMTAQVEFAP</sequence>
<reference evidence="2 3" key="1">
    <citation type="submission" date="2015-10" db="EMBL/GenBank/DDBJ databases">
        <title>Conservation of the essential genome among Caulobacter and Brevundimonas species.</title>
        <authorList>
            <person name="Scott D."/>
            <person name="Ely B."/>
        </authorList>
    </citation>
    <scope>NUCLEOTIDE SEQUENCE [LARGE SCALE GENOMIC DNA]</scope>
    <source>
        <strain evidence="2 3">CB4</strain>
    </source>
</reference>
<dbReference type="KEGG" id="chq:AQ619_04930"/>
<evidence type="ECO:0000259" key="1">
    <source>
        <dbReference type="Pfam" id="PF13452"/>
    </source>
</evidence>
<dbReference type="Proteomes" id="UP000056905">
    <property type="component" value="Chromosome"/>
</dbReference>
<dbReference type="PANTHER" id="PTHR28152">
    <property type="entry name" value="HYDROXYACYL-THIOESTER DEHYDRATASE TYPE 2, MITOCHONDRIAL"/>
    <property type="match status" value="1"/>
</dbReference>
<keyword evidence="3" id="KW-1185">Reference proteome</keyword>
<proteinExistence type="predicted"/>
<evidence type="ECO:0000313" key="3">
    <source>
        <dbReference type="Proteomes" id="UP000056905"/>
    </source>
</evidence>
<protein>
    <recommendedName>
        <fullName evidence="1">FAS1-like dehydratase domain-containing protein</fullName>
    </recommendedName>
</protein>
<feature type="domain" description="FAS1-like dehydratase" evidence="1">
    <location>
        <begin position="60"/>
        <end position="126"/>
    </location>
</feature>
<dbReference type="InterPro" id="IPR039569">
    <property type="entry name" value="FAS1-like_DH_region"/>
</dbReference>
<dbReference type="InterPro" id="IPR052741">
    <property type="entry name" value="Mitochondrial_HTD2"/>
</dbReference>